<reference evidence="3 4" key="1">
    <citation type="submission" date="2020-06" db="EMBL/GenBank/DDBJ databases">
        <authorList>
            <person name="Li R."/>
            <person name="Bekaert M."/>
        </authorList>
    </citation>
    <scope>NUCLEOTIDE SEQUENCE [LARGE SCALE GENOMIC DNA]</scope>
    <source>
        <strain evidence="4">wild</strain>
    </source>
</reference>
<organism evidence="3 4">
    <name type="scientific">Mytilus coruscus</name>
    <name type="common">Sea mussel</name>
    <dbReference type="NCBI Taxonomy" id="42192"/>
    <lineage>
        <taxon>Eukaryota</taxon>
        <taxon>Metazoa</taxon>
        <taxon>Spiralia</taxon>
        <taxon>Lophotrochozoa</taxon>
        <taxon>Mollusca</taxon>
        <taxon>Bivalvia</taxon>
        <taxon>Autobranchia</taxon>
        <taxon>Pteriomorphia</taxon>
        <taxon>Mytilida</taxon>
        <taxon>Mytiloidea</taxon>
        <taxon>Mytilidae</taxon>
        <taxon>Mytilinae</taxon>
        <taxon>Mytilus</taxon>
    </lineage>
</organism>
<dbReference type="PROSITE" id="PS50879">
    <property type="entry name" value="RNASE_H_1"/>
    <property type="match status" value="1"/>
</dbReference>
<dbReference type="Pfam" id="PF00078">
    <property type="entry name" value="RVT_1"/>
    <property type="match status" value="1"/>
</dbReference>
<dbReference type="GO" id="GO:0006259">
    <property type="term" value="P:DNA metabolic process"/>
    <property type="evidence" value="ECO:0007669"/>
    <property type="project" value="UniProtKB-ARBA"/>
</dbReference>
<evidence type="ECO:0000259" key="2">
    <source>
        <dbReference type="PROSITE" id="PS50879"/>
    </source>
</evidence>
<name>A0A6J8B1D5_MYTCO</name>
<dbReference type="SUPFAM" id="SSF56672">
    <property type="entry name" value="DNA/RNA polymerases"/>
    <property type="match status" value="1"/>
</dbReference>
<dbReference type="AlphaFoldDB" id="A0A6J8B1D5"/>
<proteinExistence type="predicted"/>
<dbReference type="PANTHER" id="PTHR33332">
    <property type="entry name" value="REVERSE TRANSCRIPTASE DOMAIN-CONTAINING PROTEIN"/>
    <property type="match status" value="1"/>
</dbReference>
<protein>
    <recommendedName>
        <fullName evidence="5">Reverse transcriptase domain-containing protein</fullName>
    </recommendedName>
</protein>
<keyword evidence="4" id="KW-1185">Reference proteome</keyword>
<gene>
    <name evidence="3" type="ORF">MCOR_13909</name>
</gene>
<feature type="domain" description="Reverse transcriptase" evidence="1">
    <location>
        <begin position="1"/>
        <end position="119"/>
    </location>
</feature>
<sequence length="267" mass="29818">MGSVDGQWVPQGGVLPPTLFILLMNDLVSELPKGVQSALYADDLILWCSDEYATTANNRIQTALNMVVTWAEQWFVTINREKTTGRLFTLSPKTQSVRLIVDDTPLKMKDQQTYLGVTFDKRMTWKQHITSAEDEQTSTVKKTLTMSMFEDEYPSDSWVRVYTDGSATNATTKGGAGIYIKYPYGDQQSEAIPTGIHCSNYKAEEEALIHAAHSNKNKVDNTTQILTDALSVLQALTNDKLPQLEQALYTIKSLTTVLQWIPSHCGV</sequence>
<dbReference type="InterPro" id="IPR012337">
    <property type="entry name" value="RNaseH-like_sf"/>
</dbReference>
<dbReference type="Pfam" id="PF00075">
    <property type="entry name" value="RNase_H"/>
    <property type="match status" value="1"/>
</dbReference>
<dbReference type="EMBL" id="CACVKT020002381">
    <property type="protein sequence ID" value="CAC5377612.1"/>
    <property type="molecule type" value="Genomic_DNA"/>
</dbReference>
<evidence type="ECO:0000313" key="4">
    <source>
        <dbReference type="Proteomes" id="UP000507470"/>
    </source>
</evidence>
<evidence type="ECO:0008006" key="5">
    <source>
        <dbReference type="Google" id="ProtNLM"/>
    </source>
</evidence>
<dbReference type="InterPro" id="IPR002156">
    <property type="entry name" value="RNaseH_domain"/>
</dbReference>
<dbReference type="InterPro" id="IPR036397">
    <property type="entry name" value="RNaseH_sf"/>
</dbReference>
<dbReference type="InterPro" id="IPR000477">
    <property type="entry name" value="RT_dom"/>
</dbReference>
<dbReference type="CDD" id="cd09276">
    <property type="entry name" value="Rnase_HI_RT_non_LTR"/>
    <property type="match status" value="1"/>
</dbReference>
<dbReference type="OrthoDB" id="6129167at2759"/>
<dbReference type="Gene3D" id="3.30.420.10">
    <property type="entry name" value="Ribonuclease H-like superfamily/Ribonuclease H"/>
    <property type="match status" value="1"/>
</dbReference>
<evidence type="ECO:0000313" key="3">
    <source>
        <dbReference type="EMBL" id="CAC5377612.1"/>
    </source>
</evidence>
<evidence type="ECO:0000259" key="1">
    <source>
        <dbReference type="PROSITE" id="PS50878"/>
    </source>
</evidence>
<dbReference type="PROSITE" id="PS50878">
    <property type="entry name" value="RT_POL"/>
    <property type="match status" value="1"/>
</dbReference>
<dbReference type="GO" id="GO:0004523">
    <property type="term" value="F:RNA-DNA hybrid ribonuclease activity"/>
    <property type="evidence" value="ECO:0007669"/>
    <property type="project" value="InterPro"/>
</dbReference>
<dbReference type="Proteomes" id="UP000507470">
    <property type="component" value="Unassembled WGS sequence"/>
</dbReference>
<feature type="domain" description="RNase H type-1" evidence="2">
    <location>
        <begin position="155"/>
        <end position="267"/>
    </location>
</feature>
<dbReference type="SUPFAM" id="SSF53098">
    <property type="entry name" value="Ribonuclease H-like"/>
    <property type="match status" value="1"/>
</dbReference>
<dbReference type="InterPro" id="IPR043502">
    <property type="entry name" value="DNA/RNA_pol_sf"/>
</dbReference>
<dbReference type="GO" id="GO:0003676">
    <property type="term" value="F:nucleic acid binding"/>
    <property type="evidence" value="ECO:0007669"/>
    <property type="project" value="InterPro"/>
</dbReference>
<accession>A0A6J8B1D5</accession>